<feature type="active site" description="Proton acceptor" evidence="9">
    <location>
        <position position="69"/>
    </location>
</feature>
<evidence type="ECO:0000256" key="2">
    <source>
        <dbReference type="ARBA" id="ARBA00006873"/>
    </source>
</evidence>
<name>A0ABD3HQR5_9MARC</name>
<keyword evidence="8 13" id="KW-1015">Disulfide bond</keyword>
<evidence type="ECO:0000256" key="1">
    <source>
        <dbReference type="ARBA" id="ARBA00000189"/>
    </source>
</evidence>
<comment type="cofactor">
    <cofactor evidence="11 14">
        <name>Ca(2+)</name>
        <dbReference type="ChEBI" id="CHEBI:29108"/>
    </cofactor>
    <text evidence="11 14">Binds 2 calcium ions per subunit.</text>
</comment>
<comment type="similarity">
    <text evidence="14">Belongs to the peroxidase family. Classical plant (class III) peroxidase subfamily.</text>
</comment>
<comment type="subcellular location">
    <subcellularLocation>
        <location evidence="14">Secreted</location>
    </subcellularLocation>
</comment>
<comment type="catalytic activity">
    <reaction evidence="1 14">
        <text>2 a phenolic donor + H2O2 = 2 a phenolic radical donor + 2 H2O</text>
        <dbReference type="Rhea" id="RHEA:56136"/>
        <dbReference type="ChEBI" id="CHEBI:15377"/>
        <dbReference type="ChEBI" id="CHEBI:16240"/>
        <dbReference type="ChEBI" id="CHEBI:139520"/>
        <dbReference type="ChEBI" id="CHEBI:139521"/>
        <dbReference type="EC" id="1.11.1.7"/>
    </reaction>
</comment>
<feature type="disulfide bond" evidence="13">
    <location>
        <begin position="71"/>
        <end position="76"/>
    </location>
</feature>
<organism evidence="16 17">
    <name type="scientific">Riccia sorocarpa</name>
    <dbReference type="NCBI Taxonomy" id="122646"/>
    <lineage>
        <taxon>Eukaryota</taxon>
        <taxon>Viridiplantae</taxon>
        <taxon>Streptophyta</taxon>
        <taxon>Embryophyta</taxon>
        <taxon>Marchantiophyta</taxon>
        <taxon>Marchantiopsida</taxon>
        <taxon>Marchantiidae</taxon>
        <taxon>Marchantiales</taxon>
        <taxon>Ricciaceae</taxon>
        <taxon>Riccia</taxon>
    </lineage>
</organism>
<dbReference type="Gene3D" id="1.10.420.10">
    <property type="entry name" value="Peroxidase, domain 2"/>
    <property type="match status" value="1"/>
</dbReference>
<dbReference type="PROSITE" id="PS50873">
    <property type="entry name" value="PEROXIDASE_4"/>
    <property type="match status" value="1"/>
</dbReference>
<feature type="binding site" evidence="11">
    <location>
        <position position="70"/>
    </location>
    <ligand>
        <name>Ca(2+)</name>
        <dbReference type="ChEBI" id="CHEBI:29108"/>
        <label>1</label>
    </ligand>
</feature>
<dbReference type="InterPro" id="IPR019793">
    <property type="entry name" value="Peroxidases_heam-ligand_BS"/>
</dbReference>
<feature type="chain" id="PRO_5044527790" description="Peroxidase" evidence="14">
    <location>
        <begin position="28"/>
        <end position="324"/>
    </location>
</feature>
<accession>A0ABD3HQR5</accession>
<dbReference type="InterPro" id="IPR033905">
    <property type="entry name" value="Secretory_peroxidase"/>
</dbReference>
<gene>
    <name evidence="16" type="ORF">R1sor_006937</name>
</gene>
<dbReference type="GO" id="GO:0046872">
    <property type="term" value="F:metal ion binding"/>
    <property type="evidence" value="ECO:0007669"/>
    <property type="project" value="UniProtKB-UniRule"/>
</dbReference>
<evidence type="ECO:0000256" key="12">
    <source>
        <dbReference type="PIRSR" id="PIRSR600823-4"/>
    </source>
</evidence>
<evidence type="ECO:0000256" key="9">
    <source>
        <dbReference type="PIRSR" id="PIRSR600823-1"/>
    </source>
</evidence>
<dbReference type="InterPro" id="IPR002016">
    <property type="entry name" value="Haem_peroxidase"/>
</dbReference>
<keyword evidence="14" id="KW-0732">Signal</keyword>
<keyword evidence="4 14" id="KW-0349">Heme</keyword>
<feature type="domain" description="Plant heme peroxidase family profile" evidence="15">
    <location>
        <begin position="28"/>
        <end position="324"/>
    </location>
</feature>
<evidence type="ECO:0000256" key="10">
    <source>
        <dbReference type="PIRSR" id="PIRSR600823-2"/>
    </source>
</evidence>
<evidence type="ECO:0000256" key="11">
    <source>
        <dbReference type="PIRSR" id="PIRSR600823-3"/>
    </source>
</evidence>
<dbReference type="Proteomes" id="UP001633002">
    <property type="component" value="Unassembled WGS sequence"/>
</dbReference>
<evidence type="ECO:0000259" key="15">
    <source>
        <dbReference type="PROSITE" id="PS50873"/>
    </source>
</evidence>
<evidence type="ECO:0000256" key="6">
    <source>
        <dbReference type="ARBA" id="ARBA00023002"/>
    </source>
</evidence>
<proteinExistence type="inferred from homology"/>
<dbReference type="AlphaFoldDB" id="A0ABD3HQR5"/>
<feature type="binding site" evidence="11">
    <location>
        <position position="77"/>
    </location>
    <ligand>
        <name>Ca(2+)</name>
        <dbReference type="ChEBI" id="CHEBI:29108"/>
        <label>1</label>
    </ligand>
</feature>
<dbReference type="CDD" id="cd00693">
    <property type="entry name" value="secretory_peroxidase"/>
    <property type="match status" value="1"/>
</dbReference>
<feature type="binding site" evidence="10">
    <location>
        <position position="165"/>
    </location>
    <ligand>
        <name>substrate</name>
    </ligand>
</feature>
<keyword evidence="11 14" id="KW-0106">Calcium</keyword>
<comment type="caution">
    <text evidence="16">The sequence shown here is derived from an EMBL/GenBank/DDBJ whole genome shotgun (WGS) entry which is preliminary data.</text>
</comment>
<feature type="binding site" evidence="11">
    <location>
        <position position="79"/>
    </location>
    <ligand>
        <name>Ca(2+)</name>
        <dbReference type="ChEBI" id="CHEBI:29108"/>
        <label>1</label>
    </ligand>
</feature>
<dbReference type="InterPro" id="IPR019794">
    <property type="entry name" value="Peroxidases_AS"/>
</dbReference>
<feature type="binding site" evidence="11">
    <location>
        <position position="91"/>
    </location>
    <ligand>
        <name>Ca(2+)</name>
        <dbReference type="ChEBI" id="CHEBI:29108"/>
        <label>1</label>
    </ligand>
</feature>
<feature type="binding site" evidence="11">
    <location>
        <position position="196"/>
    </location>
    <ligand>
        <name>Ca(2+)</name>
        <dbReference type="ChEBI" id="CHEBI:29108"/>
        <label>2</label>
    </ligand>
</feature>
<keyword evidence="3 14" id="KW-0575">Peroxidase</keyword>
<dbReference type="PANTHER" id="PTHR31388">
    <property type="entry name" value="PEROXIDASE 72-RELATED"/>
    <property type="match status" value="1"/>
</dbReference>
<evidence type="ECO:0000256" key="8">
    <source>
        <dbReference type="ARBA" id="ARBA00023157"/>
    </source>
</evidence>
<keyword evidence="6 14" id="KW-0560">Oxidoreductase</keyword>
<feature type="site" description="Transition state stabilizer" evidence="12">
    <location>
        <position position="65"/>
    </location>
</feature>
<comment type="similarity">
    <text evidence="2">Belongs to the peroxidase family. Ascorbate peroxidase subfamily.</text>
</comment>
<feature type="binding site" evidence="11">
    <location>
        <position position="253"/>
    </location>
    <ligand>
        <name>Ca(2+)</name>
        <dbReference type="ChEBI" id="CHEBI:29108"/>
        <label>2</label>
    </ligand>
</feature>
<dbReference type="SUPFAM" id="SSF48113">
    <property type="entry name" value="Heme-dependent peroxidases"/>
    <property type="match status" value="1"/>
</dbReference>
<feature type="disulfide bond" evidence="13">
    <location>
        <begin position="202"/>
        <end position="234"/>
    </location>
</feature>
<feature type="binding site" description="axial binding residue" evidence="11">
    <location>
        <position position="195"/>
    </location>
    <ligand>
        <name>heme b</name>
        <dbReference type="ChEBI" id="CHEBI:60344"/>
    </ligand>
    <ligandPart>
        <name>Fe</name>
        <dbReference type="ChEBI" id="CHEBI:18248"/>
    </ligandPart>
</feature>
<dbReference type="EMBL" id="JBJQOH010000003">
    <property type="protein sequence ID" value="KAL3693286.1"/>
    <property type="molecule type" value="Genomic_DNA"/>
</dbReference>
<feature type="signal peptide" evidence="14">
    <location>
        <begin position="1"/>
        <end position="27"/>
    </location>
</feature>
<dbReference type="FunFam" id="1.10.520.10:FF:000009">
    <property type="entry name" value="Peroxidase"/>
    <property type="match status" value="1"/>
</dbReference>
<comment type="function">
    <text evidence="14">Removal of H(2)O(2), oxidation of toxic reductants, biosynthesis and degradation of lignin, suberization, auxin catabolism, response to environmental stresses such as wounding, pathogen attack and oxidative stress.</text>
</comment>
<evidence type="ECO:0000256" key="7">
    <source>
        <dbReference type="ARBA" id="ARBA00023004"/>
    </source>
</evidence>
<dbReference type="PRINTS" id="PR00461">
    <property type="entry name" value="PLPEROXIDASE"/>
</dbReference>
<dbReference type="PROSITE" id="PS00436">
    <property type="entry name" value="PEROXIDASE_2"/>
    <property type="match status" value="1"/>
</dbReference>
<keyword evidence="17" id="KW-1185">Reference proteome</keyword>
<dbReference type="PROSITE" id="PS00435">
    <property type="entry name" value="PEROXIDASE_1"/>
    <property type="match status" value="1"/>
</dbReference>
<keyword evidence="7 11" id="KW-0408">Iron</keyword>
<dbReference type="GO" id="GO:0140825">
    <property type="term" value="F:lactoperoxidase activity"/>
    <property type="evidence" value="ECO:0007669"/>
    <property type="project" value="UniProtKB-EC"/>
</dbReference>
<feature type="binding site" evidence="11">
    <location>
        <position position="245"/>
    </location>
    <ligand>
        <name>Ca(2+)</name>
        <dbReference type="ChEBI" id="CHEBI:29108"/>
        <label>2</label>
    </ligand>
</feature>
<evidence type="ECO:0000256" key="3">
    <source>
        <dbReference type="ARBA" id="ARBA00022559"/>
    </source>
</evidence>
<feature type="binding site" evidence="11">
    <location>
        <position position="75"/>
    </location>
    <ligand>
        <name>Ca(2+)</name>
        <dbReference type="ChEBI" id="CHEBI:29108"/>
        <label>1</label>
    </ligand>
</feature>
<feature type="disulfide bond" evidence="13">
    <location>
        <begin position="124"/>
        <end position="320"/>
    </location>
</feature>
<dbReference type="PRINTS" id="PR00458">
    <property type="entry name" value="PEROXIDASE"/>
</dbReference>
<dbReference type="FunFam" id="1.10.420.10:FF:000001">
    <property type="entry name" value="Peroxidase"/>
    <property type="match status" value="1"/>
</dbReference>
<dbReference type="EC" id="1.11.1.7" evidence="14"/>
<dbReference type="InterPro" id="IPR010255">
    <property type="entry name" value="Haem_peroxidase_sf"/>
</dbReference>
<sequence>MEKASRRIRFLIAAFVVTALLLAPVHGQLSPNFYANTCPSVFTTVNSAVSSALNSDSRAGAKLLRLFFHDCFCLGCDASILLDDTPTFQGEQSAGPNAGSIGGLDIIDNIKTSLETSCPGTVSCADIIAIAARDGVALAGGPNWNVEVGRRDSLAASLSQANNLPGPQLTASQLISAFQAKGLNTNDLVALSGAHTFGKAQCSRFQSRLVNFQNTGAPDPSMDPTFRTSLQSTCPTASSTLVDLDQGTPLTFDAQYYQNLLINRGLMTSDQTLATSGQTSGLVNSFTSQSAFFNQFTASMLKMGRIGVLTGNQGEIRTQCGSTN</sequence>
<keyword evidence="14" id="KW-0376">Hydrogen peroxide</keyword>
<dbReference type="PANTHER" id="PTHR31388:SF5">
    <property type="entry name" value="PEROXIDASE"/>
    <property type="match status" value="1"/>
</dbReference>
<feature type="disulfide bond" evidence="13">
    <location>
        <begin position="38"/>
        <end position="118"/>
    </location>
</feature>
<evidence type="ECO:0000256" key="5">
    <source>
        <dbReference type="ARBA" id="ARBA00022723"/>
    </source>
</evidence>
<dbReference type="GO" id="GO:0006979">
    <property type="term" value="P:response to oxidative stress"/>
    <property type="evidence" value="ECO:0007669"/>
    <property type="project" value="UniProtKB-UniRule"/>
</dbReference>
<evidence type="ECO:0000313" key="16">
    <source>
        <dbReference type="EMBL" id="KAL3693286.1"/>
    </source>
</evidence>
<reference evidence="16 17" key="1">
    <citation type="submission" date="2024-09" db="EMBL/GenBank/DDBJ databases">
        <title>Chromosome-scale assembly of Riccia sorocarpa.</title>
        <authorList>
            <person name="Paukszto L."/>
        </authorList>
    </citation>
    <scope>NUCLEOTIDE SEQUENCE [LARGE SCALE GENOMIC DNA]</scope>
    <source>
        <strain evidence="16">LP-2024</strain>
        <tissue evidence="16">Aerial parts of the thallus</tissue>
    </source>
</reference>
<keyword evidence="14" id="KW-0964">Secreted</keyword>
<dbReference type="Gene3D" id="1.10.520.10">
    <property type="match status" value="1"/>
</dbReference>
<dbReference type="GO" id="GO:0020037">
    <property type="term" value="F:heme binding"/>
    <property type="evidence" value="ECO:0007669"/>
    <property type="project" value="UniProtKB-UniRule"/>
</dbReference>
<evidence type="ECO:0000256" key="14">
    <source>
        <dbReference type="RuleBase" id="RU362060"/>
    </source>
</evidence>
<dbReference type="GO" id="GO:0042744">
    <property type="term" value="P:hydrogen peroxide catabolic process"/>
    <property type="evidence" value="ECO:0007669"/>
    <property type="project" value="UniProtKB-KW"/>
</dbReference>
<evidence type="ECO:0000256" key="4">
    <source>
        <dbReference type="ARBA" id="ARBA00022617"/>
    </source>
</evidence>
<evidence type="ECO:0000256" key="13">
    <source>
        <dbReference type="PIRSR" id="PIRSR600823-5"/>
    </source>
</evidence>
<evidence type="ECO:0000313" key="17">
    <source>
        <dbReference type="Proteomes" id="UP001633002"/>
    </source>
</evidence>
<dbReference type="GO" id="GO:0005576">
    <property type="term" value="C:extracellular region"/>
    <property type="evidence" value="ECO:0007669"/>
    <property type="project" value="UniProtKB-SubCell"/>
</dbReference>
<dbReference type="InterPro" id="IPR000823">
    <property type="entry name" value="Peroxidase_pln"/>
</dbReference>
<keyword evidence="5 11" id="KW-0479">Metal-binding</keyword>
<comment type="cofactor">
    <cofactor evidence="11 14">
        <name>heme b</name>
        <dbReference type="ChEBI" id="CHEBI:60344"/>
    </cofactor>
    <text evidence="11 14">Binds 1 heme b (iron(II)-protoporphyrin IX) group per subunit.</text>
</comment>
<feature type="binding site" evidence="11">
    <location>
        <position position="248"/>
    </location>
    <ligand>
        <name>Ca(2+)</name>
        <dbReference type="ChEBI" id="CHEBI:29108"/>
        <label>2</label>
    </ligand>
</feature>
<dbReference type="Pfam" id="PF00141">
    <property type="entry name" value="peroxidase"/>
    <property type="match status" value="1"/>
</dbReference>
<protein>
    <recommendedName>
        <fullName evidence="14">Peroxidase</fullName>
        <ecNumber evidence="14">1.11.1.7</ecNumber>
    </recommendedName>
</protein>